<dbReference type="InterPro" id="IPR018117">
    <property type="entry name" value="C5_DNA_meth_AS"/>
</dbReference>
<comment type="caution">
    <text evidence="8">The sequence shown here is derived from an EMBL/GenBank/DDBJ whole genome shotgun (WGS) entry which is preliminary data.</text>
</comment>
<dbReference type="GO" id="GO:0003886">
    <property type="term" value="F:DNA (cytosine-5-)-methyltransferase activity"/>
    <property type="evidence" value="ECO:0007669"/>
    <property type="project" value="UniProtKB-EC"/>
</dbReference>
<keyword evidence="2 7" id="KW-0489">Methyltransferase</keyword>
<evidence type="ECO:0000256" key="1">
    <source>
        <dbReference type="ARBA" id="ARBA00011975"/>
    </source>
</evidence>
<keyword evidence="9" id="KW-1185">Reference proteome</keyword>
<evidence type="ECO:0000256" key="6">
    <source>
        <dbReference type="ARBA" id="ARBA00047422"/>
    </source>
</evidence>
<evidence type="ECO:0000313" key="9">
    <source>
        <dbReference type="Proteomes" id="UP000577697"/>
    </source>
</evidence>
<proteinExistence type="inferred from homology"/>
<keyword evidence="5" id="KW-0680">Restriction system</keyword>
<dbReference type="PROSITE" id="PS51679">
    <property type="entry name" value="SAM_MT_C5"/>
    <property type="match status" value="1"/>
</dbReference>
<accession>A0ABR6HDZ0</accession>
<dbReference type="Pfam" id="PF00145">
    <property type="entry name" value="DNA_methylase"/>
    <property type="match status" value="1"/>
</dbReference>
<protein>
    <recommendedName>
        <fullName evidence="1">DNA (cytosine-5-)-methyltransferase</fullName>
        <ecNumber evidence="1">2.1.1.37</ecNumber>
    </recommendedName>
</protein>
<dbReference type="GO" id="GO:0032259">
    <property type="term" value="P:methylation"/>
    <property type="evidence" value="ECO:0007669"/>
    <property type="project" value="UniProtKB-KW"/>
</dbReference>
<keyword evidence="3 7" id="KW-0808">Transferase</keyword>
<dbReference type="InterPro" id="IPR029063">
    <property type="entry name" value="SAM-dependent_MTases_sf"/>
</dbReference>
<dbReference type="PANTHER" id="PTHR10629:SF52">
    <property type="entry name" value="DNA (CYTOSINE-5)-METHYLTRANSFERASE 1"/>
    <property type="match status" value="1"/>
</dbReference>
<dbReference type="PRINTS" id="PR00105">
    <property type="entry name" value="C5METTRFRASE"/>
</dbReference>
<reference evidence="8 9" key="1">
    <citation type="submission" date="2020-08" db="EMBL/GenBank/DDBJ databases">
        <title>Genomic Encyclopedia of Type Strains, Phase IV (KMG-IV): sequencing the most valuable type-strain genomes for metagenomic binning, comparative biology and taxonomic classification.</title>
        <authorList>
            <person name="Goeker M."/>
        </authorList>
    </citation>
    <scope>NUCLEOTIDE SEQUENCE [LARGE SCALE GENOMIC DNA]</scope>
    <source>
        <strain evidence="8 9">DSM 10368</strain>
    </source>
</reference>
<dbReference type="PANTHER" id="PTHR10629">
    <property type="entry name" value="CYTOSINE-SPECIFIC METHYLTRANSFERASE"/>
    <property type="match status" value="1"/>
</dbReference>
<dbReference type="EMBL" id="JACICB010000021">
    <property type="protein sequence ID" value="MBB3708689.1"/>
    <property type="molecule type" value="Genomic_DNA"/>
</dbReference>
<name>A0ABR6HDZ0_AMIAI</name>
<comment type="catalytic activity">
    <reaction evidence="6">
        <text>a 2'-deoxycytidine in DNA + S-adenosyl-L-methionine = a 5-methyl-2'-deoxycytidine in DNA + S-adenosyl-L-homocysteine + H(+)</text>
        <dbReference type="Rhea" id="RHEA:13681"/>
        <dbReference type="Rhea" id="RHEA-COMP:11369"/>
        <dbReference type="Rhea" id="RHEA-COMP:11370"/>
        <dbReference type="ChEBI" id="CHEBI:15378"/>
        <dbReference type="ChEBI" id="CHEBI:57856"/>
        <dbReference type="ChEBI" id="CHEBI:59789"/>
        <dbReference type="ChEBI" id="CHEBI:85452"/>
        <dbReference type="ChEBI" id="CHEBI:85454"/>
        <dbReference type="EC" id="2.1.1.37"/>
    </reaction>
</comment>
<dbReference type="PROSITE" id="PS00094">
    <property type="entry name" value="C5_MTASE_1"/>
    <property type="match status" value="1"/>
</dbReference>
<keyword evidence="4 7" id="KW-0949">S-adenosyl-L-methionine</keyword>
<evidence type="ECO:0000256" key="2">
    <source>
        <dbReference type="ARBA" id="ARBA00022603"/>
    </source>
</evidence>
<dbReference type="Gene3D" id="3.40.50.150">
    <property type="entry name" value="Vaccinia Virus protein VP39"/>
    <property type="match status" value="1"/>
</dbReference>
<dbReference type="InterPro" id="IPR050390">
    <property type="entry name" value="C5-Methyltransferase"/>
</dbReference>
<dbReference type="InterPro" id="IPR001525">
    <property type="entry name" value="C5_MeTfrase"/>
</dbReference>
<comment type="similarity">
    <text evidence="7">Belongs to the class I-like SAM-binding methyltransferase superfamily. C5-methyltransferase family.</text>
</comment>
<evidence type="ECO:0000256" key="5">
    <source>
        <dbReference type="ARBA" id="ARBA00022747"/>
    </source>
</evidence>
<gene>
    <name evidence="8" type="ORF">FHS67_005029</name>
</gene>
<sequence length="144" mass="15667">MYLVNTDLSVSCAEKSRRKSAPRLTAVELYAGAGGMSLGFKRAGIDVLCAFDLMKPAVEAYNRNIGYHAVQADLTNLAFHGPSIAAMKPDIIFGGPPCQDFSPAGARTEGERANHTRVFAMYVCIASPKWFVMENVQRARHSKA</sequence>
<evidence type="ECO:0000256" key="4">
    <source>
        <dbReference type="ARBA" id="ARBA00022691"/>
    </source>
</evidence>
<evidence type="ECO:0000256" key="3">
    <source>
        <dbReference type="ARBA" id="ARBA00022679"/>
    </source>
</evidence>
<evidence type="ECO:0000256" key="7">
    <source>
        <dbReference type="PROSITE-ProRule" id="PRU01016"/>
    </source>
</evidence>
<evidence type="ECO:0000313" key="8">
    <source>
        <dbReference type="EMBL" id="MBB3708689.1"/>
    </source>
</evidence>
<organism evidence="8 9">
    <name type="scientific">Aminobacter aminovorans</name>
    <name type="common">Chelatobacter heintzii</name>
    <dbReference type="NCBI Taxonomy" id="83263"/>
    <lineage>
        <taxon>Bacteria</taxon>
        <taxon>Pseudomonadati</taxon>
        <taxon>Pseudomonadota</taxon>
        <taxon>Alphaproteobacteria</taxon>
        <taxon>Hyphomicrobiales</taxon>
        <taxon>Phyllobacteriaceae</taxon>
        <taxon>Aminobacter</taxon>
    </lineage>
</organism>
<dbReference type="SUPFAM" id="SSF53335">
    <property type="entry name" value="S-adenosyl-L-methionine-dependent methyltransferases"/>
    <property type="match status" value="1"/>
</dbReference>
<dbReference type="Proteomes" id="UP000577697">
    <property type="component" value="Unassembled WGS sequence"/>
</dbReference>
<feature type="active site" evidence="7">
    <location>
        <position position="98"/>
    </location>
</feature>
<dbReference type="EC" id="2.1.1.37" evidence="1"/>